<dbReference type="AlphaFoldDB" id="A0A7G1IBM8"/>
<feature type="region of interest" description="Disordered" evidence="1">
    <location>
        <begin position="1"/>
        <end position="25"/>
    </location>
</feature>
<organism evidence="2 3">
    <name type="scientific">Mycobacterium kansasii</name>
    <dbReference type="NCBI Taxonomy" id="1768"/>
    <lineage>
        <taxon>Bacteria</taxon>
        <taxon>Bacillati</taxon>
        <taxon>Actinomycetota</taxon>
        <taxon>Actinomycetes</taxon>
        <taxon>Mycobacteriales</taxon>
        <taxon>Mycobacteriaceae</taxon>
        <taxon>Mycobacterium</taxon>
    </lineage>
</organism>
<evidence type="ECO:0000256" key="1">
    <source>
        <dbReference type="SAM" id="MobiDB-lite"/>
    </source>
</evidence>
<name>A0A7G1IBM8_MYCKA</name>
<feature type="region of interest" description="Disordered" evidence="1">
    <location>
        <begin position="102"/>
        <end position="148"/>
    </location>
</feature>
<sequence>MGKHTHPEPVENSDQTLADSARADDAGALAVEVGAHKTVEREVPLPDADVGAVCLAVEGEQQRGGVFGDGLGRVRRHVHYADPQAARGFDVNVVVTGATHGNEAYPESRSASITAASSRSFTKGQTTSAPAARPMVSDVRRVSKKCRA</sequence>
<dbReference type="Proteomes" id="UP000516380">
    <property type="component" value="Chromosome"/>
</dbReference>
<protein>
    <submittedName>
        <fullName evidence="2">Uncharacterized protein</fullName>
    </submittedName>
</protein>
<evidence type="ECO:0000313" key="2">
    <source>
        <dbReference type="EMBL" id="BCI87272.1"/>
    </source>
</evidence>
<proteinExistence type="predicted"/>
<accession>A0A7G1IBM8</accession>
<dbReference type="EMBL" id="AP023343">
    <property type="protein sequence ID" value="BCI87272.1"/>
    <property type="molecule type" value="Genomic_DNA"/>
</dbReference>
<reference evidence="2 3" key="1">
    <citation type="submission" date="2020-07" db="EMBL/GenBank/DDBJ databases">
        <title>Mycobacterium kansasii (former subtype) with zoonotic potential isolated from diseased indoor pet cat, Japan.</title>
        <authorList>
            <person name="Fukano H."/>
            <person name="Terazono T."/>
            <person name="Hoshino Y."/>
        </authorList>
    </citation>
    <scope>NUCLEOTIDE SEQUENCE [LARGE SCALE GENOMIC DNA]</scope>
    <source>
        <strain evidence="2 3">Kuro-I</strain>
    </source>
</reference>
<gene>
    <name evidence="2" type="ORF">NIIDMKKI_24780</name>
</gene>
<feature type="compositionally biased region" description="Low complexity" evidence="1">
    <location>
        <begin position="108"/>
        <end position="120"/>
    </location>
</feature>
<keyword evidence="3" id="KW-1185">Reference proteome</keyword>
<evidence type="ECO:0000313" key="3">
    <source>
        <dbReference type="Proteomes" id="UP000516380"/>
    </source>
</evidence>